<dbReference type="Proteomes" id="UP000798662">
    <property type="component" value="Chromosome 2"/>
</dbReference>
<keyword evidence="2" id="KW-1185">Reference proteome</keyword>
<evidence type="ECO:0000313" key="1">
    <source>
        <dbReference type="EMBL" id="KAK1865952.1"/>
    </source>
</evidence>
<gene>
    <name evidence="1" type="ORF">I4F81_008473</name>
</gene>
<protein>
    <submittedName>
        <fullName evidence="1">Uncharacterized protein</fullName>
    </submittedName>
</protein>
<proteinExistence type="predicted"/>
<evidence type="ECO:0000313" key="2">
    <source>
        <dbReference type="Proteomes" id="UP000798662"/>
    </source>
</evidence>
<sequence>MGAGDGAAGRGGDKEEGREDNPMAQLMKDESTADCVVVVDDREFLCHKCILANASHVMRTILYKEGVKQWECRIKLDGVSAAGWDTLHNYCYKQAVPTTLDAALEAVKVAHQYEVTPLLSSARDRVLSLIDKDNAVRVWRYAVENLAFPHGKTIAYRAFCVVRDTFGAMAATPEKQLDNVDDAGMELLLRSNDLVVNSEDAVLRAVVHRMTPATPQYQMRASWMSLVRWGRLSQSDLRISLQHLDSDAAKAESSKPWVAAYTRGLQDALCMLINTGEARLRAGNIRRGGSGEHVTVVAAQVAAGSGVHVGPSIMVGADLWQLSVDSGGGGDGKGNAAKNDFLPVTLTRLPAADVAEAAGVAASPAVRVKADLFTFELSHQPNMSAPYDNRQAGFDVWRGAQGYPRKLATQSVVLRRARSPTPDRADASDGVVEFGQAISRSDVAQGYYGRPQRAPNFEGRLGVGVSFTVTDVVG</sequence>
<name>A0ACC3C704_PYRYE</name>
<accession>A0ACC3C704</accession>
<comment type="caution">
    <text evidence="1">The sequence shown here is derived from an EMBL/GenBank/DDBJ whole genome shotgun (WGS) entry which is preliminary data.</text>
</comment>
<organism evidence="1 2">
    <name type="scientific">Pyropia yezoensis</name>
    <name type="common">Susabi-nori</name>
    <name type="synonym">Porphyra yezoensis</name>
    <dbReference type="NCBI Taxonomy" id="2788"/>
    <lineage>
        <taxon>Eukaryota</taxon>
        <taxon>Rhodophyta</taxon>
        <taxon>Bangiophyceae</taxon>
        <taxon>Bangiales</taxon>
        <taxon>Bangiaceae</taxon>
        <taxon>Pyropia</taxon>
    </lineage>
</organism>
<dbReference type="EMBL" id="CM020619">
    <property type="protein sequence ID" value="KAK1865952.1"/>
    <property type="molecule type" value="Genomic_DNA"/>
</dbReference>
<reference evidence="1" key="1">
    <citation type="submission" date="2019-11" db="EMBL/GenBank/DDBJ databases">
        <title>Nori genome reveals adaptations in red seaweeds to the harsh intertidal environment.</title>
        <authorList>
            <person name="Wang D."/>
            <person name="Mao Y."/>
        </authorList>
    </citation>
    <scope>NUCLEOTIDE SEQUENCE</scope>
    <source>
        <tissue evidence="1">Gametophyte</tissue>
    </source>
</reference>